<evidence type="ECO:0000313" key="2">
    <source>
        <dbReference type="Proteomes" id="UP000557307"/>
    </source>
</evidence>
<organism evidence="1 2">
    <name type="scientific">Rhabdobacter roseus</name>
    <dbReference type="NCBI Taxonomy" id="1655419"/>
    <lineage>
        <taxon>Bacteria</taxon>
        <taxon>Pseudomonadati</taxon>
        <taxon>Bacteroidota</taxon>
        <taxon>Cytophagia</taxon>
        <taxon>Cytophagales</taxon>
        <taxon>Cytophagaceae</taxon>
        <taxon>Rhabdobacter</taxon>
    </lineage>
</organism>
<evidence type="ECO:0000313" key="1">
    <source>
        <dbReference type="EMBL" id="MBB5285707.1"/>
    </source>
</evidence>
<reference evidence="1 2" key="1">
    <citation type="submission" date="2020-08" db="EMBL/GenBank/DDBJ databases">
        <title>Genomic Encyclopedia of Type Strains, Phase IV (KMG-IV): sequencing the most valuable type-strain genomes for metagenomic binning, comparative biology and taxonomic classification.</title>
        <authorList>
            <person name="Goeker M."/>
        </authorList>
    </citation>
    <scope>NUCLEOTIDE SEQUENCE [LARGE SCALE GENOMIC DNA]</scope>
    <source>
        <strain evidence="1 2">DSM 105074</strain>
    </source>
</reference>
<keyword evidence="2" id="KW-1185">Reference proteome</keyword>
<name>A0A840TVR0_9BACT</name>
<protein>
    <submittedName>
        <fullName evidence="1">Esterase/lipase superfamily enzyme</fullName>
    </submittedName>
</protein>
<dbReference type="SUPFAM" id="SSF53474">
    <property type="entry name" value="alpha/beta-Hydrolases"/>
    <property type="match status" value="1"/>
</dbReference>
<comment type="caution">
    <text evidence="1">The sequence shown here is derived from an EMBL/GenBank/DDBJ whole genome shotgun (WGS) entry which is preliminary data.</text>
</comment>
<dbReference type="Gene3D" id="3.40.50.1820">
    <property type="entry name" value="alpha/beta hydrolase"/>
    <property type="match status" value="1"/>
</dbReference>
<proteinExistence type="predicted"/>
<dbReference type="Proteomes" id="UP000557307">
    <property type="component" value="Unassembled WGS sequence"/>
</dbReference>
<dbReference type="InterPro" id="IPR029058">
    <property type="entry name" value="AB_hydrolase_fold"/>
</dbReference>
<dbReference type="EMBL" id="JACHGF010000006">
    <property type="protein sequence ID" value="MBB5285707.1"/>
    <property type="molecule type" value="Genomic_DNA"/>
</dbReference>
<sequence length="243" mass="28063">MNRQLMSWYSPSLHKNMEVAVYGHYGFGLLMIPTAASDYLEYERHGLIESIRPFIESGKVKVFCIGSINDESWLNPHMHGYDKATRHQQFNEYVIKEVCPFIKESTSPTTPIIASGASFGALHAANLFFKYPDYINGLLALSGCYDLTAYTQGYFDDNVYFNSPIHYLPNLKAEWHLNLYRESRNIHLVSGAGAYEDPDSARHLSAILTSKNVPHELDIWGADMPHEWWVWHRMLPYYLETRF</sequence>
<accession>A0A840TVR0</accession>
<dbReference type="AlphaFoldDB" id="A0A840TVR0"/>
<dbReference type="RefSeq" id="WP_184176128.1">
    <property type="nucleotide sequence ID" value="NZ_JACHGF010000006.1"/>
</dbReference>
<gene>
    <name evidence="1" type="ORF">HNQ92_003867</name>
</gene>